<feature type="region of interest" description="Disordered" evidence="1">
    <location>
        <begin position="38"/>
        <end position="62"/>
    </location>
</feature>
<dbReference type="HOGENOM" id="CLU_2895637_0_0_0"/>
<evidence type="ECO:0000313" key="3">
    <source>
        <dbReference type="Proteomes" id="UP000006898"/>
    </source>
</evidence>
<protein>
    <submittedName>
        <fullName evidence="2">Uncharacterized protein</fullName>
    </submittedName>
</protein>
<dbReference type="KEGG" id="mox:DAMO_2777"/>
<dbReference type="Proteomes" id="UP000006898">
    <property type="component" value="Chromosome"/>
</dbReference>
<reference evidence="2 3" key="1">
    <citation type="journal article" date="2010" name="Nature">
        <title>Nitrite-driven anaerobic methane oxidation by oxygenic bacteria.</title>
        <authorList>
            <person name="Ettwig K.F."/>
            <person name="Butler M.K."/>
            <person name="Le Paslier D."/>
            <person name="Pelletier E."/>
            <person name="Mangenot S."/>
            <person name="Kuypers M.M.M."/>
            <person name="Schreiber F."/>
            <person name="Dutilh B.E."/>
            <person name="Zedelius J."/>
            <person name="de Beer D."/>
            <person name="Gloerich J."/>
            <person name="Wessels H.J.C.T."/>
            <person name="van Allen T."/>
            <person name="Luesken F."/>
            <person name="Wu M."/>
            <person name="van de Pas-Schoonen K.T."/>
            <person name="Op den Camp H.J.M."/>
            <person name="Janssen-Megens E.M."/>
            <person name="Francoijs K-J."/>
            <person name="Stunnenberg H."/>
            <person name="Weissenbach J."/>
            <person name="Jetten M.S.M."/>
            <person name="Strous M."/>
        </authorList>
    </citation>
    <scope>NUCLEOTIDE SEQUENCE [LARGE SCALE GENOMIC DNA]</scope>
</reference>
<organism evidence="2 3">
    <name type="scientific">Methylomirabilis oxygeniifera</name>
    <dbReference type="NCBI Taxonomy" id="671143"/>
    <lineage>
        <taxon>Bacteria</taxon>
        <taxon>Candidatus Methylomirabilota</taxon>
        <taxon>Candidatus Methylomirabilia</taxon>
        <taxon>Candidatus Methylomirabilales</taxon>
        <taxon>Candidatus Methylomirabilaceae</taxon>
        <taxon>Candidatus Methylomirabilis</taxon>
    </lineage>
</organism>
<evidence type="ECO:0000256" key="1">
    <source>
        <dbReference type="SAM" id="MobiDB-lite"/>
    </source>
</evidence>
<dbReference type="EMBL" id="FP565575">
    <property type="protein sequence ID" value="CBE69850.1"/>
    <property type="molecule type" value="Genomic_DNA"/>
</dbReference>
<proteinExistence type="predicted"/>
<feature type="compositionally biased region" description="Polar residues" evidence="1">
    <location>
        <begin position="38"/>
        <end position="55"/>
    </location>
</feature>
<evidence type="ECO:0000313" key="2">
    <source>
        <dbReference type="EMBL" id="CBE69850.1"/>
    </source>
</evidence>
<sequence>MDAVAPPLGCGYYHEEGMPNIPSSFYFRFDNLRSLPYNSPRPTNTLNLPASSDLTFTEERVA</sequence>
<gene>
    <name evidence="2" type="ORF">DAMO_2777</name>
</gene>
<dbReference type="AlphaFoldDB" id="D5ML10"/>
<name>D5ML10_METO1</name>
<dbReference type="STRING" id="671143.DAMO_2777"/>
<accession>D5ML10</accession>